<name>A0A8A1LQK5_AJEC8</name>
<protein>
    <submittedName>
        <fullName evidence="2">Uncharacterized protein</fullName>
    </submittedName>
</protein>
<evidence type="ECO:0000256" key="1">
    <source>
        <dbReference type="SAM" id="Phobius"/>
    </source>
</evidence>
<dbReference type="EMBL" id="CP069104">
    <property type="protein sequence ID" value="QSS54257.1"/>
    <property type="molecule type" value="Genomic_DNA"/>
</dbReference>
<sequence length="79" mass="8800">MEQRGIFVSFYFLNDTPSEIGVFAVCSLLIMYLYTAVILKPLCAICNRFLRVCSVPLYGTGKIAALKVNLISFVLSTEI</sequence>
<feature type="transmembrane region" description="Helical" evidence="1">
    <location>
        <begin position="20"/>
        <end position="39"/>
    </location>
</feature>
<keyword evidence="1" id="KW-0812">Transmembrane</keyword>
<dbReference type="Proteomes" id="UP000663419">
    <property type="component" value="Chromosome 3"/>
</dbReference>
<proteinExistence type="predicted"/>
<reference evidence="2" key="1">
    <citation type="submission" date="2021-01" db="EMBL/GenBank/DDBJ databases">
        <title>Chromosome-level genome assembly of a human fungal pathogen reveals clustering of transcriptionally co-regulated genes.</title>
        <authorList>
            <person name="Voorhies M."/>
            <person name="Cohen S."/>
            <person name="Shea T.P."/>
            <person name="Petrus S."/>
            <person name="Munoz J.F."/>
            <person name="Poplawski S."/>
            <person name="Goldman W.E."/>
            <person name="Michael T."/>
            <person name="Cuomo C.A."/>
            <person name="Sil A."/>
            <person name="Beyhan S."/>
        </authorList>
    </citation>
    <scope>NUCLEOTIDE SEQUENCE</scope>
    <source>
        <strain evidence="2">H88</strain>
    </source>
</reference>
<keyword evidence="1" id="KW-1133">Transmembrane helix</keyword>
<organism evidence="2 3">
    <name type="scientific">Ajellomyces capsulatus (strain H88)</name>
    <name type="common">Darling's disease fungus</name>
    <name type="synonym">Histoplasma capsulatum</name>
    <dbReference type="NCBI Taxonomy" id="544711"/>
    <lineage>
        <taxon>Eukaryota</taxon>
        <taxon>Fungi</taxon>
        <taxon>Dikarya</taxon>
        <taxon>Ascomycota</taxon>
        <taxon>Pezizomycotina</taxon>
        <taxon>Eurotiomycetes</taxon>
        <taxon>Eurotiomycetidae</taxon>
        <taxon>Onygenales</taxon>
        <taxon>Ajellomycetaceae</taxon>
        <taxon>Histoplasma</taxon>
    </lineage>
</organism>
<gene>
    <name evidence="2" type="ORF">I7I53_01757</name>
</gene>
<keyword evidence="1" id="KW-0472">Membrane</keyword>
<dbReference type="AlphaFoldDB" id="A0A8A1LQK5"/>
<evidence type="ECO:0000313" key="2">
    <source>
        <dbReference type="EMBL" id="QSS54257.1"/>
    </source>
</evidence>
<accession>A0A8A1LQK5</accession>
<dbReference type="VEuPathDB" id="FungiDB:I7I53_01757"/>
<evidence type="ECO:0000313" key="3">
    <source>
        <dbReference type="Proteomes" id="UP000663419"/>
    </source>
</evidence>